<name>A0ABV8CK23_9GAMM</name>
<dbReference type="EMBL" id="JBHSAF010000002">
    <property type="protein sequence ID" value="MFC3912550.1"/>
    <property type="molecule type" value="Genomic_DNA"/>
</dbReference>
<dbReference type="SUPFAM" id="SSF48452">
    <property type="entry name" value="TPR-like"/>
    <property type="match status" value="1"/>
</dbReference>
<keyword evidence="4" id="KW-1185">Reference proteome</keyword>
<proteinExistence type="predicted"/>
<dbReference type="InterPro" id="IPR019734">
    <property type="entry name" value="TPR_rpt"/>
</dbReference>
<dbReference type="RefSeq" id="WP_377150683.1">
    <property type="nucleotide sequence ID" value="NZ_JBHSAF010000002.1"/>
</dbReference>
<dbReference type="PANTHER" id="PTHR44917">
    <property type="entry name" value="PROTEIN HIGH CHLOROPHYLL FLUORESCENT 107"/>
    <property type="match status" value="1"/>
</dbReference>
<keyword evidence="2" id="KW-0472">Membrane</keyword>
<protein>
    <submittedName>
        <fullName evidence="3">Tetratricopeptide repeat protein</fullName>
    </submittedName>
</protein>
<reference evidence="4" key="1">
    <citation type="journal article" date="2019" name="Int. J. Syst. Evol. Microbiol.">
        <title>The Global Catalogue of Microorganisms (GCM) 10K type strain sequencing project: providing services to taxonomists for standard genome sequencing and annotation.</title>
        <authorList>
            <consortium name="The Broad Institute Genomics Platform"/>
            <consortium name="The Broad Institute Genome Sequencing Center for Infectious Disease"/>
            <person name="Wu L."/>
            <person name="Ma J."/>
        </authorList>
    </citation>
    <scope>NUCLEOTIDE SEQUENCE [LARGE SCALE GENOMIC DNA]</scope>
    <source>
        <strain evidence="4">CCUG 54939</strain>
    </source>
</reference>
<sequence length="382" mass="40766">MSVINTMLKDLEQRQAAAGHGRYQPPRRAPWWPYLLLTLGMMGAAGGGVWWWLDRQAMVTDAGNTPAQRAATDASKTVAPAAATPAAPQPLVAPMPITASAGSMTSAAPQPETSSAVAAVVPPTPRAVLTDSAVSAAEADTVTINATPSTLGSDEALLGPDEGPQVTEASLLAEGVSAQEPQGELHIEEQHLTAEQTAALERSKGMQAMARGDLALAREAFERALASTPRDREVRERLASLLYGEGRLAEARQLVQEGTRLDPGYADFRLLQARLALAMGDKPGALQVLSVLDPVVGPNQDYYATRAALAQELAQFDLATRSYQQLTLVQPNEGRWWLGLAISLDKQGRTMAAQDAYQRASGLNLSQASRQFVLQRLQQLES</sequence>
<dbReference type="SMART" id="SM00028">
    <property type="entry name" value="TPR"/>
    <property type="match status" value="4"/>
</dbReference>
<keyword evidence="2" id="KW-1133">Transmembrane helix</keyword>
<evidence type="ECO:0000256" key="1">
    <source>
        <dbReference type="SAM" id="MobiDB-lite"/>
    </source>
</evidence>
<dbReference type="Gene3D" id="1.25.40.10">
    <property type="entry name" value="Tetratricopeptide repeat domain"/>
    <property type="match status" value="2"/>
</dbReference>
<evidence type="ECO:0000256" key="2">
    <source>
        <dbReference type="SAM" id="Phobius"/>
    </source>
</evidence>
<feature type="transmembrane region" description="Helical" evidence="2">
    <location>
        <begin position="31"/>
        <end position="53"/>
    </location>
</feature>
<gene>
    <name evidence="3" type="ORF">ACFOSS_03580</name>
</gene>
<dbReference type="Proteomes" id="UP001595692">
    <property type="component" value="Unassembled WGS sequence"/>
</dbReference>
<comment type="caution">
    <text evidence="3">The sequence shown here is derived from an EMBL/GenBank/DDBJ whole genome shotgun (WGS) entry which is preliminary data.</text>
</comment>
<dbReference type="InterPro" id="IPR011990">
    <property type="entry name" value="TPR-like_helical_dom_sf"/>
</dbReference>
<feature type="region of interest" description="Disordered" evidence="1">
    <location>
        <begin position="64"/>
        <end position="85"/>
    </location>
</feature>
<evidence type="ECO:0000313" key="4">
    <source>
        <dbReference type="Proteomes" id="UP001595692"/>
    </source>
</evidence>
<dbReference type="InterPro" id="IPR044624">
    <property type="entry name" value="Mbb1-like"/>
</dbReference>
<feature type="compositionally biased region" description="Low complexity" evidence="1">
    <location>
        <begin position="70"/>
        <end position="85"/>
    </location>
</feature>
<keyword evidence="2" id="KW-0812">Transmembrane</keyword>
<dbReference type="PANTHER" id="PTHR44917:SF1">
    <property type="entry name" value="PROTEIN HIGH CHLOROPHYLL FLUORESCENT 107"/>
    <property type="match status" value="1"/>
</dbReference>
<evidence type="ECO:0000313" key="3">
    <source>
        <dbReference type="EMBL" id="MFC3912550.1"/>
    </source>
</evidence>
<dbReference type="Pfam" id="PF13432">
    <property type="entry name" value="TPR_16"/>
    <property type="match status" value="2"/>
</dbReference>
<accession>A0ABV8CK23</accession>
<organism evidence="3 4">
    <name type="scientific">Pseudaeromonas sharmana</name>
    <dbReference type="NCBI Taxonomy" id="328412"/>
    <lineage>
        <taxon>Bacteria</taxon>
        <taxon>Pseudomonadati</taxon>
        <taxon>Pseudomonadota</taxon>
        <taxon>Gammaproteobacteria</taxon>
        <taxon>Aeromonadales</taxon>
        <taxon>Aeromonadaceae</taxon>
        <taxon>Pseudaeromonas</taxon>
    </lineage>
</organism>